<evidence type="ECO:0000256" key="1">
    <source>
        <dbReference type="ARBA" id="ARBA00004123"/>
    </source>
</evidence>
<dbReference type="OrthoDB" id="4454541at2759"/>
<reference evidence="8" key="4">
    <citation type="submission" date="2024-02" db="EMBL/GenBank/DDBJ databases">
        <title>Comparative genomics of Cryptococcus and Kwoniella reveals pathogenesis evolution and contrasting modes of karyotype evolution via chromosome fusion or intercentromeric recombination.</title>
        <authorList>
            <person name="Coelho M.A."/>
            <person name="David-Palma M."/>
            <person name="Shea T."/>
            <person name="Bowers K."/>
            <person name="McGinley-Smith S."/>
            <person name="Mohammad A.W."/>
            <person name="Gnirke A."/>
            <person name="Yurkov A.M."/>
            <person name="Nowrousian M."/>
            <person name="Sun S."/>
            <person name="Cuomo C.A."/>
            <person name="Heitman J."/>
        </authorList>
    </citation>
    <scope>NUCLEOTIDE SEQUENCE</scope>
    <source>
        <strain evidence="8">CBS 10118</strain>
    </source>
</reference>
<evidence type="ECO:0000256" key="2">
    <source>
        <dbReference type="ARBA" id="ARBA00023015"/>
    </source>
</evidence>
<reference evidence="7" key="1">
    <citation type="submission" date="2013-07" db="EMBL/GenBank/DDBJ databases">
        <title>The Genome Sequence of Cryptococcus bestiolae CBS10118.</title>
        <authorList>
            <consortium name="The Broad Institute Genome Sequencing Platform"/>
            <person name="Cuomo C."/>
            <person name="Litvintseva A."/>
            <person name="Chen Y."/>
            <person name="Heitman J."/>
            <person name="Sun S."/>
            <person name="Springer D."/>
            <person name="Dromer F."/>
            <person name="Young S.K."/>
            <person name="Zeng Q."/>
            <person name="Gargeya S."/>
            <person name="Fitzgerald M."/>
            <person name="Abouelleil A."/>
            <person name="Alvarado L."/>
            <person name="Berlin A.M."/>
            <person name="Chapman S.B."/>
            <person name="Dewar J."/>
            <person name="Goldberg J."/>
            <person name="Griggs A."/>
            <person name="Gujja S."/>
            <person name="Hansen M."/>
            <person name="Howarth C."/>
            <person name="Imamovic A."/>
            <person name="Larimer J."/>
            <person name="McCowan C."/>
            <person name="Murphy C."/>
            <person name="Pearson M."/>
            <person name="Priest M."/>
            <person name="Roberts A."/>
            <person name="Saif S."/>
            <person name="Shea T."/>
            <person name="Sykes S."/>
            <person name="Wortman J."/>
            <person name="Nusbaum C."/>
            <person name="Birren B."/>
        </authorList>
    </citation>
    <scope>NUCLEOTIDE SEQUENCE [LARGE SCALE GENOMIC DNA]</scope>
    <source>
        <strain evidence="7">CBS 10118</strain>
    </source>
</reference>
<keyword evidence="2" id="KW-0805">Transcription regulation</keyword>
<dbReference type="PANTHER" id="PTHR31845:SF17">
    <property type="entry name" value="ZN(II)2CYS6 TRANSCRIPTION FACTOR (EUROFUNG)"/>
    <property type="match status" value="1"/>
</dbReference>
<dbReference type="EMBL" id="CP144546">
    <property type="protein sequence ID" value="WVW85180.1"/>
    <property type="molecule type" value="Genomic_DNA"/>
</dbReference>
<feature type="region of interest" description="Disordered" evidence="6">
    <location>
        <begin position="185"/>
        <end position="210"/>
    </location>
</feature>
<dbReference type="GeneID" id="30211446"/>
<accession>A0A1B9FZ76</accession>
<feature type="region of interest" description="Disordered" evidence="6">
    <location>
        <begin position="29"/>
        <end position="51"/>
    </location>
</feature>
<name>A0A1B9FZ76_9TREE</name>
<keyword evidence="3" id="KW-0238">DNA-binding</keyword>
<dbReference type="VEuPathDB" id="FungiDB:I302_07047"/>
<reference evidence="7" key="3">
    <citation type="submission" date="2014-01" db="EMBL/GenBank/DDBJ databases">
        <title>Evolution of pathogenesis and genome organization in the Tremellales.</title>
        <authorList>
            <person name="Cuomo C."/>
            <person name="Litvintseva A."/>
            <person name="Heitman J."/>
            <person name="Chen Y."/>
            <person name="Sun S."/>
            <person name="Springer D."/>
            <person name="Dromer F."/>
            <person name="Young S."/>
            <person name="Zeng Q."/>
            <person name="Chapman S."/>
            <person name="Gujja S."/>
            <person name="Saif S."/>
            <person name="Birren B."/>
        </authorList>
    </citation>
    <scope>NUCLEOTIDE SEQUENCE</scope>
    <source>
        <strain evidence="7">CBS 10118</strain>
    </source>
</reference>
<evidence type="ECO:0000313" key="7">
    <source>
        <dbReference type="EMBL" id="OCF24061.1"/>
    </source>
</evidence>
<dbReference type="Proteomes" id="UP000092730">
    <property type="component" value="Chromosome 6"/>
</dbReference>
<evidence type="ECO:0000256" key="3">
    <source>
        <dbReference type="ARBA" id="ARBA00023125"/>
    </source>
</evidence>
<gene>
    <name evidence="7" type="ORF">I302_07047</name>
    <name evidence="8" type="ORF">I302_107218</name>
</gene>
<dbReference type="EMBL" id="KI894023">
    <property type="protein sequence ID" value="OCF24061.1"/>
    <property type="molecule type" value="Genomic_DNA"/>
</dbReference>
<keyword evidence="4" id="KW-0804">Transcription</keyword>
<evidence type="ECO:0000256" key="6">
    <source>
        <dbReference type="SAM" id="MobiDB-lite"/>
    </source>
</evidence>
<feature type="region of interest" description="Disordered" evidence="6">
    <location>
        <begin position="643"/>
        <end position="671"/>
    </location>
</feature>
<dbReference type="KEGG" id="kbi:30211446"/>
<evidence type="ECO:0000256" key="5">
    <source>
        <dbReference type="ARBA" id="ARBA00023242"/>
    </source>
</evidence>
<sequence length="756" mass="83786">MVTRRVSALEDEFENLRAQMRNIGTLLKRALGPSSPSSNPGKRSRQDSSLESNVLSLTANRHLASPSSMNALDTFARSQTAAVQPETLDQWVQNLGAEQSALTAEVNSPTDPIDSLFMRKTTPSAPPQDTSALETSFPGPSQQDTSEEEDDFLGAASTAAPAKDVFEEDEAVRLRIEGRWDESFDSTRAGHADRRDHEEDGHKGRQKQSMISRRGNFMGAYPDPILLGLCEENEGKQLFDLFFEGAAVYLPLFDPRFDTWDDLRQRSPFAITAILMVGSIVRGSANQPSDLQVQQRLRDYAERIAMATLFSPVNSIETVQAMLILACWGDTAWRPGIHALSMATGMGRQGSSEDVARDQQLVVGARVWVAVGVARLGRDDTLADCSDFTGIQIHVRVRLGRSTLSIHSRQRGQVVNPNRRMCLNFGRPIPFLKDETVHLARQFLEHPLSIPTDSRFALTLEMYAIRLPLVSISNAELNETLDAKVAQANTELLNWELRWRTYHSAMHFTQEDFLVSEMETIKLYGLLQINATLLYGIRSKQEVLGVSDIRKHWLVTAVRAAETLIARVARGNELANLRFEFITLSVDLGLVVAAKYLICLGAILPCAINQRQAAKDVEVAADRLSKIPGFHFADSLHRVVDRARQRRDLPPPTRAASPGVRETAMSQTADPPAQPSFDIAAVGLQPTPSVPFHDFSGPMFTSFAGISGIPESSENQASWLEPWDGAIDPLFDMITDSWDQEFFFPPSIYDHGQSSS</sequence>
<feature type="compositionally biased region" description="Basic and acidic residues" evidence="6">
    <location>
        <begin position="188"/>
        <end position="203"/>
    </location>
</feature>
<dbReference type="AlphaFoldDB" id="A0A1B9FZ76"/>
<keyword evidence="9" id="KW-1185">Reference proteome</keyword>
<dbReference type="RefSeq" id="XP_019045131.1">
    <property type="nucleotide sequence ID" value="XM_019193654.1"/>
</dbReference>
<feature type="compositionally biased region" description="Polar residues" evidence="6">
    <location>
        <begin position="34"/>
        <end position="51"/>
    </location>
</feature>
<evidence type="ECO:0008006" key="10">
    <source>
        <dbReference type="Google" id="ProtNLM"/>
    </source>
</evidence>
<feature type="compositionally biased region" description="Polar residues" evidence="6">
    <location>
        <begin position="121"/>
        <end position="144"/>
    </location>
</feature>
<organism evidence="7">
    <name type="scientific">Kwoniella bestiolae CBS 10118</name>
    <dbReference type="NCBI Taxonomy" id="1296100"/>
    <lineage>
        <taxon>Eukaryota</taxon>
        <taxon>Fungi</taxon>
        <taxon>Dikarya</taxon>
        <taxon>Basidiomycota</taxon>
        <taxon>Agaricomycotina</taxon>
        <taxon>Tremellomycetes</taxon>
        <taxon>Tremellales</taxon>
        <taxon>Cryptococcaceae</taxon>
        <taxon>Kwoniella</taxon>
    </lineage>
</organism>
<dbReference type="PANTHER" id="PTHR31845">
    <property type="entry name" value="FINGER DOMAIN PROTEIN, PUTATIVE-RELATED"/>
    <property type="match status" value="1"/>
</dbReference>
<reference evidence="8" key="2">
    <citation type="submission" date="2013-07" db="EMBL/GenBank/DDBJ databases">
        <authorList>
            <consortium name="The Broad Institute Genome Sequencing Platform"/>
            <person name="Cuomo C."/>
            <person name="Litvintseva A."/>
            <person name="Chen Y."/>
            <person name="Heitman J."/>
            <person name="Sun S."/>
            <person name="Springer D."/>
            <person name="Dromer F."/>
            <person name="Young S.K."/>
            <person name="Zeng Q."/>
            <person name="Gargeya S."/>
            <person name="Fitzgerald M."/>
            <person name="Abouelleil A."/>
            <person name="Alvarado L."/>
            <person name="Berlin A.M."/>
            <person name="Chapman S.B."/>
            <person name="Dewar J."/>
            <person name="Goldberg J."/>
            <person name="Griggs A."/>
            <person name="Gujja S."/>
            <person name="Hansen M."/>
            <person name="Howarth C."/>
            <person name="Imamovic A."/>
            <person name="Larimer J."/>
            <person name="McCowan C."/>
            <person name="Murphy C."/>
            <person name="Pearson M."/>
            <person name="Priest M."/>
            <person name="Roberts A."/>
            <person name="Saif S."/>
            <person name="Shea T."/>
            <person name="Sykes S."/>
            <person name="Wortman J."/>
            <person name="Nusbaum C."/>
            <person name="Birren B."/>
        </authorList>
    </citation>
    <scope>NUCLEOTIDE SEQUENCE</scope>
    <source>
        <strain evidence="8">CBS 10118</strain>
    </source>
</reference>
<evidence type="ECO:0000256" key="4">
    <source>
        <dbReference type="ARBA" id="ARBA00023163"/>
    </source>
</evidence>
<dbReference type="InterPro" id="IPR051089">
    <property type="entry name" value="prtT"/>
</dbReference>
<comment type="subcellular location">
    <subcellularLocation>
        <location evidence="1">Nucleus</location>
    </subcellularLocation>
</comment>
<evidence type="ECO:0000313" key="8">
    <source>
        <dbReference type="EMBL" id="WVW85180.1"/>
    </source>
</evidence>
<proteinExistence type="predicted"/>
<evidence type="ECO:0000313" key="9">
    <source>
        <dbReference type="Proteomes" id="UP000092730"/>
    </source>
</evidence>
<dbReference type="GO" id="GO:0000981">
    <property type="term" value="F:DNA-binding transcription factor activity, RNA polymerase II-specific"/>
    <property type="evidence" value="ECO:0007669"/>
    <property type="project" value="TreeGrafter"/>
</dbReference>
<feature type="region of interest" description="Disordered" evidence="6">
    <location>
        <begin position="102"/>
        <end position="152"/>
    </location>
</feature>
<protein>
    <recommendedName>
        <fullName evidence="10">Transcription factor domain-containing protein</fullName>
    </recommendedName>
</protein>
<dbReference type="GO" id="GO:0005634">
    <property type="term" value="C:nucleus"/>
    <property type="evidence" value="ECO:0007669"/>
    <property type="project" value="UniProtKB-SubCell"/>
</dbReference>
<keyword evidence="5" id="KW-0539">Nucleus</keyword>
<dbReference type="CDD" id="cd12148">
    <property type="entry name" value="fungal_TF_MHR"/>
    <property type="match status" value="1"/>
</dbReference>
<dbReference type="GO" id="GO:0000976">
    <property type="term" value="F:transcription cis-regulatory region binding"/>
    <property type="evidence" value="ECO:0007669"/>
    <property type="project" value="TreeGrafter"/>
</dbReference>